<gene>
    <name evidence="12" type="primary">CRK35_1</name>
    <name evidence="12" type="ORF">CK203_020248</name>
</gene>
<evidence type="ECO:0000259" key="10">
    <source>
        <dbReference type="PROSITE" id="PS50011"/>
    </source>
</evidence>
<dbReference type="PANTHER" id="PTHR27002:SF1038">
    <property type="entry name" value="G-TYPE LECTIN S-RECEPTOR-LIKE SERINE_THREONINE-PROTEIN KINASE CES101"/>
    <property type="match status" value="1"/>
</dbReference>
<keyword evidence="12" id="KW-0675">Receptor</keyword>
<name>A0A438J897_VITVI</name>
<evidence type="ECO:0000256" key="3">
    <source>
        <dbReference type="ARBA" id="ARBA00022679"/>
    </source>
</evidence>
<sequence>MASKNIALLLFIAFHFRLSNSQTWVKAGYWYSGNESPVPDINSALFTHLLCAFAWLDSSTYQIYISPSDEQYFATFTNIVKKRNPSITTLLSIWAGKNDSTNFSSMISQPSHRKSFIESSIKTARLYGFQGLDLSGYWPRTVSNTINMGILFDEWRAAVNSESRDPSQSPLILTLKVHCLPTLESVSYEVDSIRRNLDWVHVAAYDYYLPSSVNFTHAHAALYDPVSRDNTDFCIGEWIGRGLPAGKLVLGLAYHGYAWTLLNPKENGIGAPASGLAMTRDGSVSSKYIKLFIRSYECASVYNATYVVNYCSFGATWIGYDDVEAIRTKVSYAKEKGLLGYFVWEVSHDENWVLSLAEVGGEGLKDLNPALCHHATCVTQRPTFAAQDEDQDEGNKQRLLAIILLPIAIVVLLTTLKSLPIKLGSNISSANSDDPNLQGKLPKGQEIAVKRLSKTSHQGLEEFKNEVTLTATLQHVNLVKLLGFCTQREEKMLIYECMPNKSLDFYLFGRFYKKELPSGHHHALRIRDLKRTANQLPFIILSSSNQSPLSFAYCRGCLPPNSMRLSYHFDDHSLLHAQFIPLANQSIQGIRMVSKGFPHAATPLSLKEANEYSRLRIIHRDLKASNILLDGEMKPKIADFGIARIFQKDENEANTGRIVGTYGYVSPEYVQKGTYSVKSDAYELWKDGKSMEFMDPSLDDACSSCKLTRCMQVALLCVQENPADRPSMLEVDSMIKNETAAIAIPRRPAFAAKRDEVEADGKSASGHEIGSVNVTTISQVLPR</sequence>
<proteinExistence type="predicted"/>
<dbReference type="GO" id="GO:0005975">
    <property type="term" value="P:carbohydrate metabolic process"/>
    <property type="evidence" value="ECO:0007669"/>
    <property type="project" value="InterPro"/>
</dbReference>
<organism evidence="12 13">
    <name type="scientific">Vitis vinifera</name>
    <name type="common">Grape</name>
    <dbReference type="NCBI Taxonomy" id="29760"/>
    <lineage>
        <taxon>Eukaryota</taxon>
        <taxon>Viridiplantae</taxon>
        <taxon>Streptophyta</taxon>
        <taxon>Embryophyta</taxon>
        <taxon>Tracheophyta</taxon>
        <taxon>Spermatophyta</taxon>
        <taxon>Magnoliopsida</taxon>
        <taxon>eudicotyledons</taxon>
        <taxon>Gunneridae</taxon>
        <taxon>Pentapetalae</taxon>
        <taxon>rosids</taxon>
        <taxon>Vitales</taxon>
        <taxon>Vitaceae</taxon>
        <taxon>Viteae</taxon>
        <taxon>Vitis</taxon>
    </lineage>
</organism>
<evidence type="ECO:0000256" key="7">
    <source>
        <dbReference type="ARBA" id="ARBA00047899"/>
    </source>
</evidence>
<dbReference type="FunFam" id="1.10.510.10:FF:001023">
    <property type="entry name" value="Os07g0541700 protein"/>
    <property type="match status" value="1"/>
</dbReference>
<dbReference type="FunFam" id="3.10.50.10:FF:000015">
    <property type="entry name" value="Chitotriosidase-1"/>
    <property type="match status" value="1"/>
</dbReference>
<dbReference type="CDD" id="cd02879">
    <property type="entry name" value="GH18_plant_chitinase_class_V"/>
    <property type="match status" value="1"/>
</dbReference>
<dbReference type="SUPFAM" id="SSF54556">
    <property type="entry name" value="Chitinase insertion domain"/>
    <property type="match status" value="1"/>
</dbReference>
<dbReference type="Gene3D" id="1.10.510.10">
    <property type="entry name" value="Transferase(Phosphotransferase) domain 1"/>
    <property type="match status" value="1"/>
</dbReference>
<keyword evidence="4" id="KW-0547">Nucleotide-binding</keyword>
<dbReference type="InterPro" id="IPR001245">
    <property type="entry name" value="Ser-Thr/Tyr_kinase_cat_dom"/>
</dbReference>
<dbReference type="Proteomes" id="UP000288805">
    <property type="component" value="Unassembled WGS sequence"/>
</dbReference>
<evidence type="ECO:0000256" key="5">
    <source>
        <dbReference type="ARBA" id="ARBA00022777"/>
    </source>
</evidence>
<evidence type="ECO:0000313" key="13">
    <source>
        <dbReference type="Proteomes" id="UP000288805"/>
    </source>
</evidence>
<feature type="domain" description="GH18" evidence="11">
    <location>
        <begin position="24"/>
        <end position="363"/>
    </location>
</feature>
<evidence type="ECO:0000259" key="11">
    <source>
        <dbReference type="PROSITE" id="PS51910"/>
    </source>
</evidence>
<keyword evidence="3" id="KW-0808">Transferase</keyword>
<keyword evidence="6" id="KW-0067">ATP-binding</keyword>
<dbReference type="EMBL" id="QGNW01000057">
    <property type="protein sequence ID" value="RVX05170.1"/>
    <property type="molecule type" value="Genomic_DNA"/>
</dbReference>
<dbReference type="Gene3D" id="3.30.200.20">
    <property type="entry name" value="Phosphorylase Kinase, domain 1"/>
    <property type="match status" value="1"/>
</dbReference>
<dbReference type="Pfam" id="PF07714">
    <property type="entry name" value="PK_Tyr_Ser-Thr"/>
    <property type="match status" value="1"/>
</dbReference>
<keyword evidence="9" id="KW-0732">Signal</keyword>
<reference evidence="12 13" key="1">
    <citation type="journal article" date="2018" name="PLoS Genet.">
        <title>Population sequencing reveals clonal diversity and ancestral inbreeding in the grapevine cultivar Chardonnay.</title>
        <authorList>
            <person name="Roach M.J."/>
            <person name="Johnson D.L."/>
            <person name="Bohlmann J."/>
            <person name="van Vuuren H.J."/>
            <person name="Jones S.J."/>
            <person name="Pretorius I.S."/>
            <person name="Schmidt S.A."/>
            <person name="Borneman A.R."/>
        </authorList>
    </citation>
    <scope>NUCLEOTIDE SEQUENCE [LARGE SCALE GENOMIC DNA]</scope>
    <source>
        <strain evidence="13">cv. Chardonnay</strain>
        <tissue evidence="12">Leaf</tissue>
    </source>
</reference>
<dbReference type="Gene3D" id="3.10.50.10">
    <property type="match status" value="1"/>
</dbReference>
<dbReference type="InterPro" id="IPR029070">
    <property type="entry name" value="Chitinase_insertion_sf"/>
</dbReference>
<dbReference type="PROSITE" id="PS00108">
    <property type="entry name" value="PROTEIN_KINASE_ST"/>
    <property type="match status" value="1"/>
</dbReference>
<evidence type="ECO:0000256" key="4">
    <source>
        <dbReference type="ARBA" id="ARBA00022741"/>
    </source>
</evidence>
<comment type="caution">
    <text evidence="12">The sequence shown here is derived from an EMBL/GenBank/DDBJ whole genome shotgun (WGS) entry which is preliminary data.</text>
</comment>
<evidence type="ECO:0000256" key="6">
    <source>
        <dbReference type="ARBA" id="ARBA00022840"/>
    </source>
</evidence>
<dbReference type="GO" id="GO:0004674">
    <property type="term" value="F:protein serine/threonine kinase activity"/>
    <property type="evidence" value="ECO:0007669"/>
    <property type="project" value="UniProtKB-KW"/>
</dbReference>
<dbReference type="SMART" id="SM00220">
    <property type="entry name" value="S_TKc"/>
    <property type="match status" value="1"/>
</dbReference>
<keyword evidence="5 12" id="KW-0418">Kinase</keyword>
<dbReference type="EC" id="2.7.11.1" evidence="1"/>
<dbReference type="AlphaFoldDB" id="A0A438J897"/>
<dbReference type="GO" id="GO:0005524">
    <property type="term" value="F:ATP binding"/>
    <property type="evidence" value="ECO:0007669"/>
    <property type="project" value="UniProtKB-KW"/>
</dbReference>
<comment type="catalytic activity">
    <reaction evidence="8">
        <text>L-seryl-[protein] + ATP = O-phospho-L-seryl-[protein] + ADP + H(+)</text>
        <dbReference type="Rhea" id="RHEA:17989"/>
        <dbReference type="Rhea" id="RHEA-COMP:9863"/>
        <dbReference type="Rhea" id="RHEA-COMP:11604"/>
        <dbReference type="ChEBI" id="CHEBI:15378"/>
        <dbReference type="ChEBI" id="CHEBI:29999"/>
        <dbReference type="ChEBI" id="CHEBI:30616"/>
        <dbReference type="ChEBI" id="CHEBI:83421"/>
        <dbReference type="ChEBI" id="CHEBI:456216"/>
        <dbReference type="EC" id="2.7.11.1"/>
    </reaction>
</comment>
<protein>
    <recommendedName>
        <fullName evidence="1">non-specific serine/threonine protein kinase</fullName>
        <ecNumber evidence="1">2.7.11.1</ecNumber>
    </recommendedName>
</protein>
<dbReference type="SUPFAM" id="SSF51445">
    <property type="entry name" value="(Trans)glycosidases"/>
    <property type="match status" value="1"/>
</dbReference>
<dbReference type="SUPFAM" id="SSF56112">
    <property type="entry name" value="Protein kinase-like (PK-like)"/>
    <property type="match status" value="1"/>
</dbReference>
<dbReference type="GO" id="GO:0008061">
    <property type="term" value="F:chitin binding"/>
    <property type="evidence" value="ECO:0007669"/>
    <property type="project" value="InterPro"/>
</dbReference>
<dbReference type="PANTHER" id="PTHR27002">
    <property type="entry name" value="RECEPTOR-LIKE SERINE/THREONINE-PROTEIN KINASE SD1-8"/>
    <property type="match status" value="1"/>
</dbReference>
<evidence type="ECO:0000256" key="2">
    <source>
        <dbReference type="ARBA" id="ARBA00022527"/>
    </source>
</evidence>
<dbReference type="InterPro" id="IPR001223">
    <property type="entry name" value="Glyco_hydro18_cat"/>
</dbReference>
<feature type="signal peptide" evidence="9">
    <location>
        <begin position="1"/>
        <end position="21"/>
    </location>
</feature>
<evidence type="ECO:0000256" key="9">
    <source>
        <dbReference type="SAM" id="SignalP"/>
    </source>
</evidence>
<dbReference type="InterPro" id="IPR017853">
    <property type="entry name" value="GH"/>
</dbReference>
<dbReference type="InterPro" id="IPR011583">
    <property type="entry name" value="Chitinase_II/V-like_cat"/>
</dbReference>
<feature type="chain" id="PRO_5019005399" description="non-specific serine/threonine protein kinase" evidence="9">
    <location>
        <begin position="22"/>
        <end position="783"/>
    </location>
</feature>
<dbReference type="Pfam" id="PF00704">
    <property type="entry name" value="Glyco_hydro_18"/>
    <property type="match status" value="1"/>
</dbReference>
<evidence type="ECO:0000256" key="1">
    <source>
        <dbReference type="ARBA" id="ARBA00012513"/>
    </source>
</evidence>
<evidence type="ECO:0000313" key="12">
    <source>
        <dbReference type="EMBL" id="RVX05170.1"/>
    </source>
</evidence>
<dbReference type="Gene3D" id="3.20.20.80">
    <property type="entry name" value="Glycosidases"/>
    <property type="match status" value="1"/>
</dbReference>
<dbReference type="PROSITE" id="PS51910">
    <property type="entry name" value="GH18_2"/>
    <property type="match status" value="1"/>
</dbReference>
<comment type="catalytic activity">
    <reaction evidence="7">
        <text>L-threonyl-[protein] + ATP = O-phospho-L-threonyl-[protein] + ADP + H(+)</text>
        <dbReference type="Rhea" id="RHEA:46608"/>
        <dbReference type="Rhea" id="RHEA-COMP:11060"/>
        <dbReference type="Rhea" id="RHEA-COMP:11605"/>
        <dbReference type="ChEBI" id="CHEBI:15378"/>
        <dbReference type="ChEBI" id="CHEBI:30013"/>
        <dbReference type="ChEBI" id="CHEBI:30616"/>
        <dbReference type="ChEBI" id="CHEBI:61977"/>
        <dbReference type="ChEBI" id="CHEBI:456216"/>
        <dbReference type="EC" id="2.7.11.1"/>
    </reaction>
</comment>
<dbReference type="FunFam" id="3.30.200.20:FF:000924">
    <property type="entry name" value="Uncharacterized protein"/>
    <property type="match status" value="1"/>
</dbReference>
<dbReference type="InterPro" id="IPR011009">
    <property type="entry name" value="Kinase-like_dom_sf"/>
</dbReference>
<dbReference type="SMART" id="SM00636">
    <property type="entry name" value="Glyco_18"/>
    <property type="match status" value="1"/>
</dbReference>
<keyword evidence="2" id="KW-0723">Serine/threonine-protein kinase</keyword>
<evidence type="ECO:0000256" key="8">
    <source>
        <dbReference type="ARBA" id="ARBA00048679"/>
    </source>
</evidence>
<dbReference type="InterPro" id="IPR000719">
    <property type="entry name" value="Prot_kinase_dom"/>
</dbReference>
<feature type="domain" description="Protein kinase" evidence="10">
    <location>
        <begin position="421"/>
        <end position="735"/>
    </location>
</feature>
<dbReference type="InterPro" id="IPR008271">
    <property type="entry name" value="Ser/Thr_kinase_AS"/>
</dbReference>
<accession>A0A438J897</accession>
<dbReference type="PROSITE" id="PS50011">
    <property type="entry name" value="PROTEIN_KINASE_DOM"/>
    <property type="match status" value="1"/>
</dbReference>